<evidence type="ECO:0000313" key="1">
    <source>
        <dbReference type="EMBL" id="KAJ7300342.1"/>
    </source>
</evidence>
<accession>A0A9Q1AQ57</accession>
<dbReference type="EMBL" id="JAPFRF010000459">
    <property type="protein sequence ID" value="KAJ7300342.1"/>
    <property type="molecule type" value="Genomic_DNA"/>
</dbReference>
<reference evidence="1" key="1">
    <citation type="journal article" date="2023" name="DNA Res.">
        <title>Chromosome-level genome assembly of Phrynocephalus forsythii using third-generation DNA sequencing and Hi-C analysis.</title>
        <authorList>
            <person name="Qi Y."/>
            <person name="Zhao W."/>
            <person name="Zhao Y."/>
            <person name="Niu C."/>
            <person name="Cao S."/>
            <person name="Zhang Y."/>
        </authorList>
    </citation>
    <scope>NUCLEOTIDE SEQUENCE</scope>
    <source>
        <tissue evidence="1">Muscle</tissue>
    </source>
</reference>
<organism evidence="1 2">
    <name type="scientific">Phrynocephalus forsythii</name>
    <dbReference type="NCBI Taxonomy" id="171643"/>
    <lineage>
        <taxon>Eukaryota</taxon>
        <taxon>Metazoa</taxon>
        <taxon>Chordata</taxon>
        <taxon>Craniata</taxon>
        <taxon>Vertebrata</taxon>
        <taxon>Euteleostomi</taxon>
        <taxon>Lepidosauria</taxon>
        <taxon>Squamata</taxon>
        <taxon>Bifurcata</taxon>
        <taxon>Unidentata</taxon>
        <taxon>Episquamata</taxon>
        <taxon>Toxicofera</taxon>
        <taxon>Iguania</taxon>
        <taxon>Acrodonta</taxon>
        <taxon>Agamidae</taxon>
        <taxon>Agaminae</taxon>
        <taxon>Phrynocephalus</taxon>
    </lineage>
</organism>
<dbReference type="AlphaFoldDB" id="A0A9Q1AQ57"/>
<protein>
    <recommendedName>
        <fullName evidence="3">SGNH hydrolase-type esterase domain-containing protein</fullName>
    </recommendedName>
</protein>
<comment type="caution">
    <text evidence="1">The sequence shown here is derived from an EMBL/GenBank/DDBJ whole genome shotgun (WGS) entry which is preliminary data.</text>
</comment>
<dbReference type="OrthoDB" id="9049790at2759"/>
<gene>
    <name evidence="1" type="ORF">JRQ81_000022</name>
</gene>
<name>A0A9Q1AQ57_9SAUR</name>
<dbReference type="Proteomes" id="UP001142489">
    <property type="component" value="Unassembled WGS sequence"/>
</dbReference>
<evidence type="ECO:0000313" key="2">
    <source>
        <dbReference type="Proteomes" id="UP001142489"/>
    </source>
</evidence>
<proteinExistence type="predicted"/>
<keyword evidence="2" id="KW-1185">Reference proteome</keyword>
<sequence length="259" mass="29762">MRTEWLGTRGMLWDHLLPVVWKHAKHHGHPDALLIQLGKNDLTERKGIDLILGMKATLEFLHESFPDMTIMWSDLLQRRSWRGAASQRGVEKARRKVTSTIGNLVRQWGGGRIHDCFDRMVCTCLTWARSVGWRASRQHWSDGWSCSSLAGGEGNSPLVAVWWHWDRIQVEVAAGRSLHGKEYSGGNDGPRRELRVSRLERDIRRPLRSAREGNLKGVCAHRGFRELSNKGRRHLAAPPCTSGDRRVPRWDQIRPNYCR</sequence>
<evidence type="ECO:0008006" key="3">
    <source>
        <dbReference type="Google" id="ProtNLM"/>
    </source>
</evidence>
<dbReference type="SUPFAM" id="SSF52266">
    <property type="entry name" value="SGNH hydrolase"/>
    <property type="match status" value="1"/>
</dbReference>